<dbReference type="RefSeq" id="WP_221763343.1">
    <property type="nucleotide sequence ID" value="NZ_AP024110.1"/>
</dbReference>
<protein>
    <submittedName>
        <fullName evidence="1">Uncharacterized protein</fullName>
    </submittedName>
</protein>
<dbReference type="AlphaFoldDB" id="A0A8D5FZN6"/>
<accession>A0A8D5FZN6</accession>
<reference evidence="1" key="1">
    <citation type="journal article" date="2021" name="Arch. Microbiol.">
        <title>Methyloradius palustris gen. nov., sp. nov., a methanol-oxidizing bacterium isolated from snow.</title>
        <authorList>
            <person name="Miyadera T."/>
            <person name="Kojima H."/>
            <person name="Fukui M."/>
        </authorList>
    </citation>
    <scope>NUCLEOTIDE SEQUENCE</scope>
    <source>
        <strain evidence="1">Zm11</strain>
    </source>
</reference>
<dbReference type="EMBL" id="AP024110">
    <property type="protein sequence ID" value="BCM25234.1"/>
    <property type="molecule type" value="Genomic_DNA"/>
</dbReference>
<evidence type="ECO:0000313" key="2">
    <source>
        <dbReference type="Proteomes" id="UP000826722"/>
    </source>
</evidence>
<gene>
    <name evidence="1" type="ORF">ZMTM_14930</name>
</gene>
<dbReference type="KEGG" id="mpau:ZMTM_14930"/>
<evidence type="ECO:0000313" key="1">
    <source>
        <dbReference type="EMBL" id="BCM25234.1"/>
    </source>
</evidence>
<organism evidence="1 2">
    <name type="scientific">Methyloradius palustris</name>
    <dbReference type="NCBI Taxonomy" id="2778876"/>
    <lineage>
        <taxon>Bacteria</taxon>
        <taxon>Pseudomonadati</taxon>
        <taxon>Pseudomonadota</taxon>
        <taxon>Betaproteobacteria</taxon>
        <taxon>Nitrosomonadales</taxon>
        <taxon>Methylophilaceae</taxon>
        <taxon>Methyloradius</taxon>
    </lineage>
</organism>
<sequence length="548" mass="63001">MKSIFNKLITKPAKDPIADYLIWLNDLGSLDEITALQTTTKHLTKFLEDDRFSVESRFNILMKIDEFNHPFIENIMLQYAKFENLRPELELRISETAYYYQRQLFLNYRKQIERSETQDTMQFAWNQREILFARAMQAAFAMIKLRYFRHQPVPDAAWTQIYSLYKLAEDENLLDKSIRLYEDTGSTSISTMLVQASMLDSLDHSNMKRQDINLICQLLRKLVPSINISKNYDEKSFLFYIDLSIDKGAKRVRNFTPTPNCRYWNMEGISLSIELLTNSTNIKQSLESLSLPDLYGAPSLMEVINHLYTEWSKSGYKRQRRKEERKSTLRTAAVTFGIETICSQMKFIANKKAMRNTQLDSVKTFEERLQSHSLSKNMPTTLMPYSVGGQWTITDESTKGYGAVVSKELSASIKPDMLIGLTLDEQRESVVIGVIKGIKMLSNGQTHVGVEVFSKQASLVQVTKTDNAEDNFVTKSERPTLNVNGFQGLYLAKEAGVTETPSVLLPRLRFVHHSFYEISNMTKKVVFKLGTPTEAKDDWAKVPLTSVK</sequence>
<dbReference type="Proteomes" id="UP000826722">
    <property type="component" value="Chromosome"/>
</dbReference>
<name>A0A8D5FZN6_9PROT</name>
<proteinExistence type="predicted"/>
<keyword evidence="2" id="KW-1185">Reference proteome</keyword>